<sequence>MSRRHLAGRVLSAAGLMVIGAVAAMLLLGAGRAADRAPIPAAGPVDVGFSQDMIAHHQQAVTMAQTVRGRVSPPVAQLASSIELNQTREIGQLQGWLMLWNAPQVPSGPPMTWMAADRAGHSGHRRATDADVVMPGMASQQEVNRLGELTGEDADAWFLQLMIRHHQGGLAMTTAAARDATSPQVRALATLMTTEQHKEVATMAGLLDALGRRPLPAPTSHR</sequence>
<evidence type="ECO:0000313" key="2">
    <source>
        <dbReference type="EMBL" id="SEG88156.1"/>
    </source>
</evidence>
<dbReference type="Gene3D" id="1.20.1260.10">
    <property type="match status" value="1"/>
</dbReference>
<dbReference type="AlphaFoldDB" id="A0A1H6DTX0"/>
<evidence type="ECO:0000259" key="1">
    <source>
        <dbReference type="Pfam" id="PF03713"/>
    </source>
</evidence>
<protein>
    <submittedName>
        <fullName evidence="2">Uncharacterized conserved protein, DUF305 family</fullName>
    </submittedName>
</protein>
<dbReference type="EMBL" id="FNVO01000021">
    <property type="protein sequence ID" value="SEG88156.1"/>
    <property type="molecule type" value="Genomic_DNA"/>
</dbReference>
<dbReference type="OrthoDB" id="26872at2"/>
<evidence type="ECO:0000313" key="3">
    <source>
        <dbReference type="Proteomes" id="UP000236723"/>
    </source>
</evidence>
<feature type="domain" description="DUF305" evidence="1">
    <location>
        <begin position="46"/>
        <end position="206"/>
    </location>
</feature>
<dbReference type="Pfam" id="PF03713">
    <property type="entry name" value="DUF305"/>
    <property type="match status" value="1"/>
</dbReference>
<reference evidence="3" key="1">
    <citation type="submission" date="2016-10" db="EMBL/GenBank/DDBJ databases">
        <authorList>
            <person name="Varghese N."/>
            <person name="Submissions S."/>
        </authorList>
    </citation>
    <scope>NUCLEOTIDE SEQUENCE [LARGE SCALE GENOMIC DNA]</scope>
    <source>
        <strain evidence="3">DSM 43163</strain>
    </source>
</reference>
<dbReference type="RefSeq" id="WP_103943403.1">
    <property type="nucleotide sequence ID" value="NZ_FNVO01000021.1"/>
</dbReference>
<proteinExistence type="predicted"/>
<accession>A0A1H6DTX0</accession>
<organism evidence="2 3">
    <name type="scientific">Thermomonospora echinospora</name>
    <dbReference type="NCBI Taxonomy" id="1992"/>
    <lineage>
        <taxon>Bacteria</taxon>
        <taxon>Bacillati</taxon>
        <taxon>Actinomycetota</taxon>
        <taxon>Actinomycetes</taxon>
        <taxon>Streptosporangiales</taxon>
        <taxon>Thermomonosporaceae</taxon>
        <taxon>Thermomonospora</taxon>
    </lineage>
</organism>
<dbReference type="InterPro" id="IPR012347">
    <property type="entry name" value="Ferritin-like"/>
</dbReference>
<dbReference type="PANTHER" id="PTHR36933">
    <property type="entry name" value="SLL0788 PROTEIN"/>
    <property type="match status" value="1"/>
</dbReference>
<gene>
    <name evidence="2" type="ORF">SAMN04489712_12187</name>
</gene>
<dbReference type="Proteomes" id="UP000236723">
    <property type="component" value="Unassembled WGS sequence"/>
</dbReference>
<name>A0A1H6DTX0_9ACTN</name>
<dbReference type="PANTHER" id="PTHR36933:SF1">
    <property type="entry name" value="SLL0788 PROTEIN"/>
    <property type="match status" value="1"/>
</dbReference>
<keyword evidence="3" id="KW-1185">Reference proteome</keyword>
<dbReference type="InterPro" id="IPR005183">
    <property type="entry name" value="DUF305_CopM-like"/>
</dbReference>